<dbReference type="PROSITE" id="PS50090">
    <property type="entry name" value="MYB_LIKE"/>
    <property type="match status" value="2"/>
</dbReference>
<dbReference type="Pfam" id="PF00249">
    <property type="entry name" value="Myb_DNA-binding"/>
    <property type="match status" value="2"/>
</dbReference>
<evidence type="ECO:0000259" key="6">
    <source>
        <dbReference type="PROSITE" id="PS50090"/>
    </source>
</evidence>
<dbReference type="InterPro" id="IPR015495">
    <property type="entry name" value="Myb_TF_plants"/>
</dbReference>
<dbReference type="OrthoDB" id="2143914at2759"/>
<keyword evidence="3" id="KW-0238">DNA-binding</keyword>
<feature type="domain" description="HTH myb-type" evidence="7">
    <location>
        <begin position="9"/>
        <end position="61"/>
    </location>
</feature>
<reference evidence="9" key="1">
    <citation type="journal article" date="2023" name="Proc. Natl. Acad. Sci. U.S.A.">
        <title>Genomic and structural basis for evolution of tropane alkaloid biosynthesis.</title>
        <authorList>
            <person name="Wanga Y.-J."/>
            <person name="Taina T."/>
            <person name="Yua J.-Y."/>
            <person name="Lia J."/>
            <person name="Xua B."/>
            <person name="Chenc J."/>
            <person name="D'Auriad J.C."/>
            <person name="Huanga J.-P."/>
            <person name="Huanga S.-X."/>
        </authorList>
    </citation>
    <scope>NUCLEOTIDE SEQUENCE [LARGE SCALE GENOMIC DNA]</scope>
    <source>
        <strain evidence="9">cv. KIB-2019</strain>
    </source>
</reference>
<comment type="caution">
    <text evidence="8">The sequence shown here is derived from an EMBL/GenBank/DDBJ whole genome shotgun (WGS) entry which is preliminary data.</text>
</comment>
<dbReference type="SUPFAM" id="SSF46689">
    <property type="entry name" value="Homeodomain-like"/>
    <property type="match status" value="1"/>
</dbReference>
<evidence type="ECO:0000259" key="7">
    <source>
        <dbReference type="PROSITE" id="PS51294"/>
    </source>
</evidence>
<name>A0A9Q1MVA8_9SOLA</name>
<feature type="compositionally biased region" description="Low complexity" evidence="5">
    <location>
        <begin position="123"/>
        <end position="137"/>
    </location>
</feature>
<gene>
    <name evidence="8" type="ORF">K7X08_032457</name>
</gene>
<dbReference type="Proteomes" id="UP001152561">
    <property type="component" value="Unassembled WGS sequence"/>
</dbReference>
<dbReference type="GO" id="GO:0010597">
    <property type="term" value="P:green leaf volatile biosynthetic process"/>
    <property type="evidence" value="ECO:0007669"/>
    <property type="project" value="UniProtKB-ARBA"/>
</dbReference>
<dbReference type="AlphaFoldDB" id="A0A9Q1MVA8"/>
<protein>
    <submittedName>
        <fullName evidence="8">Uncharacterized protein</fullName>
    </submittedName>
</protein>
<dbReference type="CDD" id="cd00167">
    <property type="entry name" value="SANT"/>
    <property type="match status" value="2"/>
</dbReference>
<organism evidence="8 9">
    <name type="scientific">Anisodus acutangulus</name>
    <dbReference type="NCBI Taxonomy" id="402998"/>
    <lineage>
        <taxon>Eukaryota</taxon>
        <taxon>Viridiplantae</taxon>
        <taxon>Streptophyta</taxon>
        <taxon>Embryophyta</taxon>
        <taxon>Tracheophyta</taxon>
        <taxon>Spermatophyta</taxon>
        <taxon>Magnoliopsida</taxon>
        <taxon>eudicotyledons</taxon>
        <taxon>Gunneridae</taxon>
        <taxon>Pentapetalae</taxon>
        <taxon>asterids</taxon>
        <taxon>lamiids</taxon>
        <taxon>Solanales</taxon>
        <taxon>Solanaceae</taxon>
        <taxon>Solanoideae</taxon>
        <taxon>Hyoscyameae</taxon>
        <taxon>Anisodus</taxon>
    </lineage>
</organism>
<dbReference type="PANTHER" id="PTHR10641">
    <property type="entry name" value="MYB FAMILY TRANSCRIPTION FACTOR"/>
    <property type="match status" value="1"/>
</dbReference>
<accession>A0A9Q1MVA8</accession>
<keyword evidence="2" id="KW-0677">Repeat</keyword>
<dbReference type="EMBL" id="JAJAGQ010000003">
    <property type="protein sequence ID" value="KAJ8568826.1"/>
    <property type="molecule type" value="Genomic_DNA"/>
</dbReference>
<dbReference type="PANTHER" id="PTHR10641:SF1377">
    <property type="entry name" value="MYB-RELATED PROTEIN MYB4-LIKE"/>
    <property type="match status" value="1"/>
</dbReference>
<evidence type="ECO:0000313" key="9">
    <source>
        <dbReference type="Proteomes" id="UP001152561"/>
    </source>
</evidence>
<keyword evidence="9" id="KW-1185">Reference proteome</keyword>
<evidence type="ECO:0000256" key="3">
    <source>
        <dbReference type="ARBA" id="ARBA00023125"/>
    </source>
</evidence>
<sequence length="232" mass="27313">MARTPSIDKNGMKRGAWSEDEDNKLRAYVDRFGHPNWRQLPKYAGLMRCGKSCRLRWMNYLRPGLKKGNYSHEEDQLIIKLLKELGNRWSTIAAKLPGRSDNDVKNHWHAHLKKRARLTNINSSTSTEQLTESSDSEYQNEQSCKHSEHDDQAVYDMKELPIISSDLSKLNGMEWIEEDNYIRSMEPLSIFTSLEPLPDSFSWIKTIDNFQIEPFDNFWSEPFDNFWTQPFF</sequence>
<evidence type="ECO:0000256" key="1">
    <source>
        <dbReference type="ARBA" id="ARBA00004123"/>
    </source>
</evidence>
<feature type="domain" description="HTH myb-type" evidence="7">
    <location>
        <begin position="62"/>
        <end position="116"/>
    </location>
</feature>
<dbReference type="Gene3D" id="1.10.10.60">
    <property type="entry name" value="Homeodomain-like"/>
    <property type="match status" value="2"/>
</dbReference>
<dbReference type="SMART" id="SM00717">
    <property type="entry name" value="SANT"/>
    <property type="match status" value="2"/>
</dbReference>
<dbReference type="InterPro" id="IPR001005">
    <property type="entry name" value="SANT/Myb"/>
</dbReference>
<dbReference type="GO" id="GO:0005634">
    <property type="term" value="C:nucleus"/>
    <property type="evidence" value="ECO:0007669"/>
    <property type="project" value="UniProtKB-SubCell"/>
</dbReference>
<dbReference type="GO" id="GO:0000976">
    <property type="term" value="F:transcription cis-regulatory region binding"/>
    <property type="evidence" value="ECO:0007669"/>
    <property type="project" value="UniProtKB-ARBA"/>
</dbReference>
<evidence type="ECO:0000256" key="5">
    <source>
        <dbReference type="SAM" id="MobiDB-lite"/>
    </source>
</evidence>
<evidence type="ECO:0000256" key="2">
    <source>
        <dbReference type="ARBA" id="ARBA00022737"/>
    </source>
</evidence>
<proteinExistence type="predicted"/>
<dbReference type="InterPro" id="IPR017930">
    <property type="entry name" value="Myb_dom"/>
</dbReference>
<comment type="subcellular location">
    <subcellularLocation>
        <location evidence="1">Nucleus</location>
    </subcellularLocation>
</comment>
<feature type="region of interest" description="Disordered" evidence="5">
    <location>
        <begin position="121"/>
        <end position="149"/>
    </location>
</feature>
<evidence type="ECO:0000256" key="4">
    <source>
        <dbReference type="ARBA" id="ARBA00023242"/>
    </source>
</evidence>
<feature type="domain" description="Myb-like" evidence="6">
    <location>
        <begin position="9"/>
        <end position="61"/>
    </location>
</feature>
<feature type="domain" description="Myb-like" evidence="6">
    <location>
        <begin position="62"/>
        <end position="112"/>
    </location>
</feature>
<dbReference type="FunFam" id="1.10.10.60:FF:000001">
    <property type="entry name" value="MYB-related transcription factor"/>
    <property type="match status" value="1"/>
</dbReference>
<dbReference type="PROSITE" id="PS51294">
    <property type="entry name" value="HTH_MYB"/>
    <property type="match status" value="2"/>
</dbReference>
<dbReference type="InterPro" id="IPR009057">
    <property type="entry name" value="Homeodomain-like_sf"/>
</dbReference>
<evidence type="ECO:0000313" key="8">
    <source>
        <dbReference type="EMBL" id="KAJ8568826.1"/>
    </source>
</evidence>
<keyword evidence="4" id="KW-0539">Nucleus</keyword>